<evidence type="ECO:0000313" key="4">
    <source>
        <dbReference type="Proteomes" id="UP001152795"/>
    </source>
</evidence>
<dbReference type="AlphaFoldDB" id="A0A7D9DVQ1"/>
<comment type="caution">
    <text evidence="3">The sequence shown here is derived from an EMBL/GenBank/DDBJ whole genome shotgun (WGS) entry which is preliminary data.</text>
</comment>
<feature type="region of interest" description="Disordered" evidence="2">
    <location>
        <begin position="21"/>
        <end position="51"/>
    </location>
</feature>
<feature type="compositionally biased region" description="Polar residues" evidence="2">
    <location>
        <begin position="79"/>
        <end position="91"/>
    </location>
</feature>
<feature type="compositionally biased region" description="Basic residues" evidence="2">
    <location>
        <begin position="23"/>
        <end position="46"/>
    </location>
</feature>
<accession>A0A7D9DVQ1</accession>
<gene>
    <name evidence="3" type="ORF">PACLA_8A003953</name>
</gene>
<proteinExistence type="predicted"/>
<name>A0A7D9DVQ1_PARCT</name>
<protein>
    <submittedName>
        <fullName evidence="3">Uncharacterized protein</fullName>
    </submittedName>
</protein>
<dbReference type="EMBL" id="CACRXK020002628">
    <property type="protein sequence ID" value="CAB3995255.1"/>
    <property type="molecule type" value="Genomic_DNA"/>
</dbReference>
<evidence type="ECO:0000256" key="2">
    <source>
        <dbReference type="SAM" id="MobiDB-lite"/>
    </source>
</evidence>
<evidence type="ECO:0000313" key="3">
    <source>
        <dbReference type="EMBL" id="CAB3995255.1"/>
    </source>
</evidence>
<evidence type="ECO:0000256" key="1">
    <source>
        <dbReference type="SAM" id="Coils"/>
    </source>
</evidence>
<organism evidence="3 4">
    <name type="scientific">Paramuricea clavata</name>
    <name type="common">Red gorgonian</name>
    <name type="synonym">Violescent sea-whip</name>
    <dbReference type="NCBI Taxonomy" id="317549"/>
    <lineage>
        <taxon>Eukaryota</taxon>
        <taxon>Metazoa</taxon>
        <taxon>Cnidaria</taxon>
        <taxon>Anthozoa</taxon>
        <taxon>Octocorallia</taxon>
        <taxon>Malacalcyonacea</taxon>
        <taxon>Plexauridae</taxon>
        <taxon>Paramuricea</taxon>
    </lineage>
</organism>
<dbReference type="OrthoDB" id="5983867at2759"/>
<keyword evidence="4" id="KW-1185">Reference proteome</keyword>
<sequence>MEIFVSCIERVKFSFTVSVLNKPSKKPQKRKSTGSKNCGNKKSKPNKRQEEISLNAEHDELLITQILNAELSELPCHPSVSTPTQNKTTPGTHPHFGGKQPKQHKPPKCLNVACKKSKIKLEEELQATKEKLQTALDELDTLGKVNENTTNNVNVRFGKVPRSVAISRNWEEISNGVWCCPVKVKAAVRNSNTRTGLACSLLSVFYPKAELEGKRLHELNKDVVDAIIDFCMVAIIVEKTKKSIDESSAENEPAARATTAKACTRSHIMQALRLKCNVLVHSNGKKNGKTDLL</sequence>
<feature type="coiled-coil region" evidence="1">
    <location>
        <begin position="111"/>
        <end position="142"/>
    </location>
</feature>
<feature type="region of interest" description="Disordered" evidence="2">
    <location>
        <begin position="76"/>
        <end position="107"/>
    </location>
</feature>
<dbReference type="Proteomes" id="UP001152795">
    <property type="component" value="Unassembled WGS sequence"/>
</dbReference>
<keyword evidence="1" id="KW-0175">Coiled coil</keyword>
<reference evidence="3" key="1">
    <citation type="submission" date="2020-04" db="EMBL/GenBank/DDBJ databases">
        <authorList>
            <person name="Alioto T."/>
            <person name="Alioto T."/>
            <person name="Gomez Garrido J."/>
        </authorList>
    </citation>
    <scope>NUCLEOTIDE SEQUENCE</scope>
    <source>
        <strain evidence="3">A484AB</strain>
    </source>
</reference>